<comment type="caution">
    <text evidence="2">The sequence shown here is derived from an EMBL/GenBank/DDBJ whole genome shotgun (WGS) entry which is preliminary data.</text>
</comment>
<evidence type="ECO:0000313" key="2">
    <source>
        <dbReference type="EMBL" id="RKD32459.1"/>
    </source>
</evidence>
<dbReference type="OrthoDB" id="9810528at2"/>
<evidence type="ECO:0000313" key="3">
    <source>
        <dbReference type="Proteomes" id="UP000284177"/>
    </source>
</evidence>
<proteinExistence type="predicted"/>
<reference evidence="2 3" key="1">
    <citation type="submission" date="2016-08" db="EMBL/GenBank/DDBJ databases">
        <title>Novel Firmicutes and Novel Genomes.</title>
        <authorList>
            <person name="Poppleton D.I."/>
            <person name="Gribaldo S."/>
        </authorList>
    </citation>
    <scope>NUCLEOTIDE SEQUENCE [LARGE SCALE GENOMIC DNA]</scope>
    <source>
        <strain evidence="2 3">CTT3</strain>
    </source>
</reference>
<sequence length="290" mass="34133">MPDFWTHMIGGNMILNELKNENFLQIIHNNRKIFDFGCQGPDFLFYNDFWPWIKSKRAPHIGTSLHSSHTKSIFSTSIDYLVKKKQDDEFPLLFSYFCGFISHYVVDKWCHPFINVRTENSSQHKVFEAKIDVYLVNKYWNKNAYKLSPFEAIDMGKNLPKSIEHFYKEIILTVLKPSLSIDYVNDSYKDMKKVLKIFYSPNPLKRLLLNILNTLLPLDISIYIYPTEVDYEFLTCEELEEFEALFKQGISEGVKLIKLLNSYLSDEVEIQKINESFQNISFGGEVIRKN</sequence>
<organism evidence="2 3">
    <name type="scientific">Thermohalobacter berrensis</name>
    <dbReference type="NCBI Taxonomy" id="99594"/>
    <lineage>
        <taxon>Bacteria</taxon>
        <taxon>Bacillati</taxon>
        <taxon>Bacillota</taxon>
        <taxon>Tissierellia</taxon>
        <taxon>Tissierellales</taxon>
        <taxon>Thermohalobacteraceae</taxon>
        <taxon>Thermohalobacter</taxon>
    </lineage>
</organism>
<accession>A0A419T4U5</accession>
<dbReference type="Proteomes" id="UP000284177">
    <property type="component" value="Unassembled WGS sequence"/>
</dbReference>
<evidence type="ECO:0000259" key="1">
    <source>
        <dbReference type="Pfam" id="PF00882"/>
    </source>
</evidence>
<dbReference type="EMBL" id="MCIB01000011">
    <property type="protein sequence ID" value="RKD32459.1"/>
    <property type="molecule type" value="Genomic_DNA"/>
</dbReference>
<gene>
    <name evidence="2" type="ORF">BET03_11135</name>
</gene>
<dbReference type="Pfam" id="PF00882">
    <property type="entry name" value="Zn_dep_PLPC"/>
    <property type="match status" value="1"/>
</dbReference>
<protein>
    <recommendedName>
        <fullName evidence="1">Phospholipase C/D domain-containing protein</fullName>
    </recommendedName>
</protein>
<name>A0A419T4U5_9FIRM</name>
<feature type="domain" description="Phospholipase C/D" evidence="1">
    <location>
        <begin position="6"/>
        <end position="148"/>
    </location>
</feature>
<dbReference type="RefSeq" id="WP_120168537.1">
    <property type="nucleotide sequence ID" value="NZ_MCIB01000011.1"/>
</dbReference>
<dbReference type="AlphaFoldDB" id="A0A419T4U5"/>
<keyword evidence="3" id="KW-1185">Reference proteome</keyword>
<dbReference type="InterPro" id="IPR029002">
    <property type="entry name" value="PLPC/GPLD1"/>
</dbReference>